<feature type="signal peptide" evidence="1">
    <location>
        <begin position="1"/>
        <end position="27"/>
    </location>
</feature>
<evidence type="ECO:0000313" key="3">
    <source>
        <dbReference type="Proteomes" id="UP001596156"/>
    </source>
</evidence>
<keyword evidence="1" id="KW-0732">Signal</keyword>
<evidence type="ECO:0000313" key="2">
    <source>
        <dbReference type="EMBL" id="MFC5226455.1"/>
    </source>
</evidence>
<evidence type="ECO:0000256" key="1">
    <source>
        <dbReference type="SAM" id="SignalP"/>
    </source>
</evidence>
<protein>
    <recommendedName>
        <fullName evidence="4">Secreted protein</fullName>
    </recommendedName>
</protein>
<gene>
    <name evidence="2" type="ORF">ACFPN6_17980</name>
</gene>
<dbReference type="EMBL" id="JBHSKL010000019">
    <property type="protein sequence ID" value="MFC5226455.1"/>
    <property type="molecule type" value="Genomic_DNA"/>
</dbReference>
<evidence type="ECO:0008006" key="4">
    <source>
        <dbReference type="Google" id="ProtNLM"/>
    </source>
</evidence>
<proteinExistence type="predicted"/>
<organism evidence="2 3">
    <name type="scientific">Streptomyces fimbriatus</name>
    <dbReference type="NCBI Taxonomy" id="68197"/>
    <lineage>
        <taxon>Bacteria</taxon>
        <taxon>Bacillati</taxon>
        <taxon>Actinomycetota</taxon>
        <taxon>Actinomycetes</taxon>
        <taxon>Kitasatosporales</taxon>
        <taxon>Streptomycetaceae</taxon>
        <taxon>Streptomyces</taxon>
    </lineage>
</organism>
<keyword evidence="3" id="KW-1185">Reference proteome</keyword>
<sequence>MRKIVKSVGLAAGAVALVAGTAGPASAAPVGWSMPGGQGSTYGNAEFHNRSVGISGRVESHVSGCVQVIIGTYPSSTSGSETRTACNYSTKTFSFTMDVNVPGGASDVYVTLAKINSDSSLTWLGSRHLTRP</sequence>
<dbReference type="RefSeq" id="WP_309062386.1">
    <property type="nucleotide sequence ID" value="NZ_BAAASS010000002.1"/>
</dbReference>
<comment type="caution">
    <text evidence="2">The sequence shown here is derived from an EMBL/GenBank/DDBJ whole genome shotgun (WGS) entry which is preliminary data.</text>
</comment>
<feature type="chain" id="PRO_5047264626" description="Secreted protein" evidence="1">
    <location>
        <begin position="28"/>
        <end position="132"/>
    </location>
</feature>
<name>A0ABW0DC57_STRFI</name>
<reference evidence="3" key="1">
    <citation type="journal article" date="2019" name="Int. J. Syst. Evol. Microbiol.">
        <title>The Global Catalogue of Microorganisms (GCM) 10K type strain sequencing project: providing services to taxonomists for standard genome sequencing and annotation.</title>
        <authorList>
            <consortium name="The Broad Institute Genomics Platform"/>
            <consortium name="The Broad Institute Genome Sequencing Center for Infectious Disease"/>
            <person name="Wu L."/>
            <person name="Ma J."/>
        </authorList>
    </citation>
    <scope>NUCLEOTIDE SEQUENCE [LARGE SCALE GENOMIC DNA]</scope>
    <source>
        <strain evidence="3">CCM 8479</strain>
    </source>
</reference>
<dbReference type="Proteomes" id="UP001596156">
    <property type="component" value="Unassembled WGS sequence"/>
</dbReference>
<accession>A0ABW0DC57</accession>